<keyword evidence="1" id="KW-0812">Transmembrane</keyword>
<accession>A0A2T0XLR7</accession>
<reference evidence="3 4" key="1">
    <citation type="submission" date="2018-07" db="EMBL/GenBank/DDBJ databases">
        <title>Freshwater and sediment microbial communities from various areas in North America, analyzing microbe dynamics in response to fracking.</title>
        <authorList>
            <person name="Lamendella R."/>
        </authorList>
    </citation>
    <scope>NUCLEOTIDE SEQUENCE [LARGE SCALE GENOMIC DNA]</scope>
    <source>
        <strain evidence="3 4">160A</strain>
    </source>
</reference>
<feature type="transmembrane region" description="Helical" evidence="1">
    <location>
        <begin position="50"/>
        <end position="70"/>
    </location>
</feature>
<keyword evidence="1" id="KW-0472">Membrane</keyword>
<dbReference type="PANTHER" id="PTHR31061:SF24">
    <property type="entry name" value="LD22376P"/>
    <property type="match status" value="1"/>
</dbReference>
<dbReference type="Pfam" id="PF07786">
    <property type="entry name" value="HGSNAT_cat"/>
    <property type="match status" value="1"/>
</dbReference>
<keyword evidence="3" id="KW-0012">Acyltransferase</keyword>
<feature type="transmembrane region" description="Helical" evidence="1">
    <location>
        <begin position="137"/>
        <end position="156"/>
    </location>
</feature>
<evidence type="ECO:0000313" key="3">
    <source>
        <dbReference type="EMBL" id="RCW37342.1"/>
    </source>
</evidence>
<dbReference type="AlphaFoldDB" id="A0A2T0XLR7"/>
<feature type="transmembrane region" description="Helical" evidence="1">
    <location>
        <begin position="342"/>
        <end position="361"/>
    </location>
</feature>
<dbReference type="PANTHER" id="PTHR31061">
    <property type="entry name" value="LD22376P"/>
    <property type="match status" value="1"/>
</dbReference>
<protein>
    <submittedName>
        <fullName evidence="3">Putative acyltransferase</fullName>
    </submittedName>
</protein>
<comment type="caution">
    <text evidence="3">The sequence shown here is derived from an EMBL/GenBank/DDBJ whole genome shotgun (WGS) entry which is preliminary data.</text>
</comment>
<sequence length="369" mass="41156">MKQSQRYLALDVLRGMTIALMITVNTPGSWQYVYAPLRHASWHGCTPTDLVFPFFLFVAGVSMFFSFGKYGGALNSESLKRLGRRTLLIFVIGLFLNSFPQWSHDFSTLRIMGVLQRIALAYGIGSLIVLSAPRKYIPFIGGGILLIYWGILGWFGGAEPYSLEGNAVIPFDKAILGEQHLYTGFGIPFDPEGLLSTVPSIVTVLLGYLTGVIIKNTERAKVPGRLALYGLITTVIGRFWGIVFPINKPLWTSSYVLYTAGLAALFLALLVFVIDIKGYKKWTSFFVVFGMNPLFIYALSGLWARTLGILIKVETADGSVVRGSTWLYQNIFVPVAGNMNGSLLYALTHIFFFWLIGYILYKKRIFIKV</sequence>
<feature type="transmembrane region" description="Helical" evidence="1">
    <location>
        <begin position="226"/>
        <end position="243"/>
    </location>
</feature>
<evidence type="ECO:0000256" key="1">
    <source>
        <dbReference type="SAM" id="Phobius"/>
    </source>
</evidence>
<name>A0A2T0XLR7_9BACT</name>
<keyword evidence="4" id="KW-1185">Reference proteome</keyword>
<organism evidence="3 4">
    <name type="scientific">Marinilabilia salmonicolor</name>
    <dbReference type="NCBI Taxonomy" id="989"/>
    <lineage>
        <taxon>Bacteria</taxon>
        <taxon>Pseudomonadati</taxon>
        <taxon>Bacteroidota</taxon>
        <taxon>Bacteroidia</taxon>
        <taxon>Marinilabiliales</taxon>
        <taxon>Marinilabiliaceae</taxon>
        <taxon>Marinilabilia</taxon>
    </lineage>
</organism>
<dbReference type="EMBL" id="QPIZ01000006">
    <property type="protein sequence ID" value="RCW37342.1"/>
    <property type="molecule type" value="Genomic_DNA"/>
</dbReference>
<keyword evidence="1" id="KW-1133">Transmembrane helix</keyword>
<feature type="transmembrane region" description="Helical" evidence="1">
    <location>
        <begin position="285"/>
        <end position="304"/>
    </location>
</feature>
<feature type="transmembrane region" description="Helical" evidence="1">
    <location>
        <begin position="12"/>
        <end position="30"/>
    </location>
</feature>
<dbReference type="InterPro" id="IPR012429">
    <property type="entry name" value="HGSNAT_cat"/>
</dbReference>
<feature type="transmembrane region" description="Helical" evidence="1">
    <location>
        <begin position="111"/>
        <end position="130"/>
    </location>
</feature>
<keyword evidence="3" id="KW-0808">Transferase</keyword>
<evidence type="ECO:0000313" key="4">
    <source>
        <dbReference type="Proteomes" id="UP000252733"/>
    </source>
</evidence>
<dbReference type="Proteomes" id="UP000252733">
    <property type="component" value="Unassembled WGS sequence"/>
</dbReference>
<feature type="transmembrane region" description="Helical" evidence="1">
    <location>
        <begin position="194"/>
        <end position="214"/>
    </location>
</feature>
<evidence type="ECO:0000259" key="2">
    <source>
        <dbReference type="Pfam" id="PF07786"/>
    </source>
</evidence>
<dbReference type="GO" id="GO:0016746">
    <property type="term" value="F:acyltransferase activity"/>
    <property type="evidence" value="ECO:0007669"/>
    <property type="project" value="UniProtKB-KW"/>
</dbReference>
<dbReference type="RefSeq" id="WP_106153215.1">
    <property type="nucleotide sequence ID" value="NZ_PVTS01000008.1"/>
</dbReference>
<feature type="transmembrane region" description="Helical" evidence="1">
    <location>
        <begin position="82"/>
        <end position="99"/>
    </location>
</feature>
<feature type="domain" description="Heparan-alpha-glucosaminide N-acetyltransferase catalytic" evidence="2">
    <location>
        <begin position="6"/>
        <end position="147"/>
    </location>
</feature>
<feature type="transmembrane region" description="Helical" evidence="1">
    <location>
        <begin position="255"/>
        <end position="273"/>
    </location>
</feature>
<dbReference type="OrthoDB" id="9788724at2"/>
<proteinExistence type="predicted"/>
<gene>
    <name evidence="3" type="ORF">DFO77_10634</name>
</gene>